<reference evidence="1 2" key="3">
    <citation type="journal article" date="2016" name="Sci. Rep.">
        <title>Genome-wide diversity and gene expression profiling of Babesia microti isolates identify polymorphic genes that mediate host-pathogen interactions.</title>
        <authorList>
            <person name="Silva J.C."/>
            <person name="Cornillot E."/>
            <person name="McCracken C."/>
            <person name="Usmani-Brown S."/>
            <person name="Dwivedi A."/>
            <person name="Ifeonu O.O."/>
            <person name="Crabtree J."/>
            <person name="Gotia H.T."/>
            <person name="Virji A.Z."/>
            <person name="Reynes C."/>
            <person name="Colinge J."/>
            <person name="Kumar V."/>
            <person name="Lawres L."/>
            <person name="Pazzi J.E."/>
            <person name="Pablo J.V."/>
            <person name="Hung C."/>
            <person name="Brancato J."/>
            <person name="Kumari P."/>
            <person name="Orvis J."/>
            <person name="Tretina K."/>
            <person name="Chibucos M."/>
            <person name="Ott S."/>
            <person name="Sadzewicz L."/>
            <person name="Sengamalay N."/>
            <person name="Shetty A.C."/>
            <person name="Su Q."/>
            <person name="Tallon L."/>
            <person name="Fraser C.M."/>
            <person name="Frutos R."/>
            <person name="Molina D.M."/>
            <person name="Krause P.J."/>
            <person name="Ben Mamoun C."/>
        </authorList>
    </citation>
    <scope>NUCLEOTIDE SEQUENCE [LARGE SCALE GENOMIC DNA]</scope>
    <source>
        <strain evidence="1 2">RI</strain>
    </source>
</reference>
<dbReference type="RefSeq" id="XP_012649360.1">
    <property type="nucleotide sequence ID" value="XM_012793906.1"/>
</dbReference>
<dbReference type="Proteomes" id="UP000002899">
    <property type="component" value="Chromosome III"/>
</dbReference>
<name>A0A0K3ANQ5_BABMR</name>
<dbReference type="AlphaFoldDB" id="A0A0K3ANQ5"/>
<dbReference type="KEGG" id="bmic:BMR1_03g03745"/>
<evidence type="ECO:0000313" key="1">
    <source>
        <dbReference type="EMBL" id="CTQ41349.1"/>
    </source>
</evidence>
<sequence>MAWISAAAVLEDYVNDNRQCDNCNSTNINLISGSELTCLTCGQITSNAIDSHLDEYSLQLVKDNGLRPILFDKSKLSLEWKKVCNQLNISDDSFLRKMLHERRRARRKIANNRQYFLLLIGSLYYIQKRNSGASIFLDDIVNRLGLSTVTKKFAKVISEVSLQLNVKIHSQSLQSLISNLINQLISNRYSEYVKIVNNDTFSPKSFLTQLICNKTLTLENKVAINSTTFSNFISEHNKLIVDNTVDILHRFQMLDTNLQFVDDIFASEWRKYGCLSKITLAIAIHIALYKLSIPLPVKEYVTLLAINRSSFYRRRSYIQKLIGAEDPVIPIKYFGINTIKSDDDIMISDNTTGIDRQKKKCAEKYAQLQKEINSKHLNMDRQCITVTNDKRSKCIVCRYRSNGKIKKRCFSFNRYGIEGAKKLAEVFKLSHTNCSNHGTL</sequence>
<keyword evidence="2" id="KW-1185">Reference proteome</keyword>
<accession>A0A0K3ANQ5</accession>
<reference evidence="1 2" key="2">
    <citation type="journal article" date="2013" name="PLoS ONE">
        <title>Whole genome mapping and re-organization of the nuclear and mitochondrial genomes of Babesia microti isolates.</title>
        <authorList>
            <person name="Cornillot E."/>
            <person name="Dassouli A."/>
            <person name="Garg A."/>
            <person name="Pachikara N."/>
            <person name="Randazzo S."/>
            <person name="Depoix D."/>
            <person name="Carcy B."/>
            <person name="Delbecq S."/>
            <person name="Frutos R."/>
            <person name="Silva J.C."/>
            <person name="Sutton R."/>
            <person name="Krause P.J."/>
            <person name="Mamoun C.B."/>
        </authorList>
    </citation>
    <scope>NUCLEOTIDE SEQUENCE [LARGE SCALE GENOMIC DNA]</scope>
    <source>
        <strain evidence="1 2">RI</strain>
    </source>
</reference>
<gene>
    <name evidence="1" type="ORF">BMR1_03g03745</name>
</gene>
<proteinExistence type="predicted"/>
<reference evidence="1 2" key="1">
    <citation type="journal article" date="2012" name="Nucleic Acids Res.">
        <title>Sequencing of the smallest Apicomplexan genome from the human pathogen Babesia microti.</title>
        <authorList>
            <person name="Cornillot E."/>
            <person name="Hadj-Kaddour K."/>
            <person name="Dassouli A."/>
            <person name="Noel B."/>
            <person name="Ranwez V."/>
            <person name="Vacherie B."/>
            <person name="Augagneur Y."/>
            <person name="Bres V."/>
            <person name="Duclos A."/>
            <person name="Randazzo S."/>
            <person name="Carcy B."/>
            <person name="Debierre-Grockiego F."/>
            <person name="Delbecq S."/>
            <person name="Moubri-Menage K."/>
            <person name="Shams-Eldin H."/>
            <person name="Usmani-Brown S."/>
            <person name="Bringaud F."/>
            <person name="Wincker P."/>
            <person name="Vivares C.P."/>
            <person name="Schwarz R.T."/>
            <person name="Schetters T.P."/>
            <person name="Krause P.J."/>
            <person name="Gorenflot A."/>
            <person name="Berry V."/>
            <person name="Barbe V."/>
            <person name="Ben Mamoun C."/>
        </authorList>
    </citation>
    <scope>NUCLEOTIDE SEQUENCE [LARGE SCALE GENOMIC DNA]</scope>
    <source>
        <strain evidence="1 2">RI</strain>
    </source>
</reference>
<protein>
    <submittedName>
        <fullName evidence="1">Uncharacterized protein</fullName>
    </submittedName>
</protein>
<organism evidence="1 2">
    <name type="scientific">Babesia microti (strain RI)</name>
    <dbReference type="NCBI Taxonomy" id="1133968"/>
    <lineage>
        <taxon>Eukaryota</taxon>
        <taxon>Sar</taxon>
        <taxon>Alveolata</taxon>
        <taxon>Apicomplexa</taxon>
        <taxon>Aconoidasida</taxon>
        <taxon>Piroplasmida</taxon>
        <taxon>Babesiidae</taxon>
        <taxon>Babesia</taxon>
    </lineage>
</organism>
<dbReference type="GeneID" id="24425396"/>
<evidence type="ECO:0000313" key="2">
    <source>
        <dbReference type="Proteomes" id="UP000002899"/>
    </source>
</evidence>
<dbReference type="EMBL" id="LN871598">
    <property type="protein sequence ID" value="CTQ41349.1"/>
    <property type="molecule type" value="Genomic_DNA"/>
</dbReference>
<dbReference type="VEuPathDB" id="PiroplasmaDB:BMR1_03g03745"/>